<dbReference type="PROSITE" id="PS50011">
    <property type="entry name" value="PROTEIN_KINASE_DOM"/>
    <property type="match status" value="1"/>
</dbReference>
<comment type="caution">
    <text evidence="3">The sequence shown here is derived from an EMBL/GenBank/DDBJ whole genome shotgun (WGS) entry which is preliminary data.</text>
</comment>
<dbReference type="AlphaFoldDB" id="A0A4R8TT55"/>
<keyword evidence="4" id="KW-1185">Reference proteome</keyword>
<dbReference type="PANTHER" id="PTHR24359">
    <property type="entry name" value="SERINE/THREONINE-PROTEIN KINASE SBK1"/>
    <property type="match status" value="1"/>
</dbReference>
<dbReference type="InterPro" id="IPR000719">
    <property type="entry name" value="Prot_kinase_dom"/>
</dbReference>
<reference evidence="3 4" key="1">
    <citation type="submission" date="2018-11" db="EMBL/GenBank/DDBJ databases">
        <title>Genome sequence and assembly of Colletotrichum sidae.</title>
        <authorList>
            <person name="Gan P."/>
            <person name="Shirasu K."/>
        </authorList>
    </citation>
    <scope>NUCLEOTIDE SEQUENCE [LARGE SCALE GENOMIC DNA]</scope>
    <source>
        <strain evidence="3 4">CBS 518.97</strain>
    </source>
</reference>
<accession>A0A4R8TT55</accession>
<evidence type="ECO:0000256" key="1">
    <source>
        <dbReference type="SAM" id="MobiDB-lite"/>
    </source>
</evidence>
<gene>
    <name evidence="3" type="primary">Dapk3</name>
    <name evidence="3" type="ORF">C8034_v004615</name>
</gene>
<proteinExistence type="predicted"/>
<dbReference type="Pfam" id="PF00069">
    <property type="entry name" value="Pkinase"/>
    <property type="match status" value="1"/>
</dbReference>
<organism evidence="3 4">
    <name type="scientific">Colletotrichum sidae</name>
    <dbReference type="NCBI Taxonomy" id="1347389"/>
    <lineage>
        <taxon>Eukaryota</taxon>
        <taxon>Fungi</taxon>
        <taxon>Dikarya</taxon>
        <taxon>Ascomycota</taxon>
        <taxon>Pezizomycotina</taxon>
        <taxon>Sordariomycetes</taxon>
        <taxon>Hypocreomycetidae</taxon>
        <taxon>Glomerellales</taxon>
        <taxon>Glomerellaceae</taxon>
        <taxon>Colletotrichum</taxon>
        <taxon>Colletotrichum orbiculare species complex</taxon>
    </lineage>
</organism>
<dbReference type="InterPro" id="IPR011009">
    <property type="entry name" value="Kinase-like_dom_sf"/>
</dbReference>
<feature type="compositionally biased region" description="Basic and acidic residues" evidence="1">
    <location>
        <begin position="336"/>
        <end position="350"/>
    </location>
</feature>
<dbReference type="EMBL" id="QAPF01000014">
    <property type="protein sequence ID" value="TEA21734.1"/>
    <property type="molecule type" value="Genomic_DNA"/>
</dbReference>
<dbReference type="SMART" id="SM00220">
    <property type="entry name" value="S_TKc"/>
    <property type="match status" value="1"/>
</dbReference>
<dbReference type="GO" id="GO:0004674">
    <property type="term" value="F:protein serine/threonine kinase activity"/>
    <property type="evidence" value="ECO:0007669"/>
    <property type="project" value="TreeGrafter"/>
</dbReference>
<feature type="region of interest" description="Disordered" evidence="1">
    <location>
        <begin position="332"/>
        <end position="351"/>
    </location>
</feature>
<sequence>MLRHASLPDLDNSRNRFVPIGELKSLLNLQKIRDQLRIFLDPKSHIDEDVDRMAECISPPTDNCSRCENDSCTGMRILFVALVAIEREQLVTQFCTSSSTCDTTWSLHDTTNSLAELAAKEKEIFTQVQWAMRSPIFKNISSDGKPKVYADEVSMPWAMLKKDKKASKGQGSFVHKLKIHESHHQLASPNACFALKVLQRRKVPSYGRKLFNNEVKANQKVSHPHITPLLGAFTHRSDFYLVLPWASGGNLREFWETHTLSEDLSLWMVEQCYFIADALTTIHGGGSVDRSQGLARQLHADIKPENILCFKEGATSCSLKITDFDRSIPYDPETGLEEKVDQPKTYRPPDNDGPVGLEWDIWSLGCLYIEFVTWALLGYSGVLNFGEARLKEVDAQDPDSPYNPVEEDIFFSRQWTPPRGRRLRKIPAKKVMKIKRAVTSVSRTGRSRRNLLLR</sequence>
<dbReference type="Proteomes" id="UP000295604">
    <property type="component" value="Unassembled WGS sequence"/>
</dbReference>
<keyword evidence="3" id="KW-0418">Kinase</keyword>
<dbReference type="PANTHER" id="PTHR24359:SF1">
    <property type="entry name" value="INHIBITOR OF NUCLEAR FACTOR KAPPA-B KINASE EPSILON SUBUNIT HOMOLOG 1-RELATED"/>
    <property type="match status" value="1"/>
</dbReference>
<evidence type="ECO:0000313" key="4">
    <source>
        <dbReference type="Proteomes" id="UP000295604"/>
    </source>
</evidence>
<keyword evidence="3" id="KW-0808">Transferase</keyword>
<dbReference type="Gene3D" id="1.10.510.10">
    <property type="entry name" value="Transferase(Phosphotransferase) domain 1"/>
    <property type="match status" value="1"/>
</dbReference>
<dbReference type="SUPFAM" id="SSF56112">
    <property type="entry name" value="Protein kinase-like (PK-like)"/>
    <property type="match status" value="1"/>
</dbReference>
<name>A0A4R8TT55_9PEZI</name>
<protein>
    <submittedName>
        <fullName evidence="3">Death-associated protein kinase 3</fullName>
    </submittedName>
</protein>
<dbReference type="GO" id="GO:0005524">
    <property type="term" value="F:ATP binding"/>
    <property type="evidence" value="ECO:0007669"/>
    <property type="project" value="InterPro"/>
</dbReference>
<evidence type="ECO:0000313" key="3">
    <source>
        <dbReference type="EMBL" id="TEA21734.1"/>
    </source>
</evidence>
<evidence type="ECO:0000259" key="2">
    <source>
        <dbReference type="PROSITE" id="PS50011"/>
    </source>
</evidence>
<feature type="domain" description="Protein kinase" evidence="2">
    <location>
        <begin position="160"/>
        <end position="454"/>
    </location>
</feature>
<dbReference type="CDD" id="cd00180">
    <property type="entry name" value="PKc"/>
    <property type="match status" value="1"/>
</dbReference>